<dbReference type="KEGG" id="vg:2846137"/>
<reference evidence="1 2" key="1">
    <citation type="journal article" date="2004" name="Virus Genes">
        <title>The genome of phiAsp2, an actinoplanes infecting phage.</title>
        <authorList>
            <person name="Jarling M."/>
            <person name="Bartkowiak K."/>
            <person name="Pape H."/>
            <person name="Meinhardt F."/>
        </authorList>
    </citation>
    <scope>NUCLEOTIDE SEQUENCE</scope>
</reference>
<dbReference type="Proteomes" id="UP000001245">
    <property type="component" value="Segment"/>
</dbReference>
<proteinExistence type="predicted"/>
<accession>Q6J7Y5</accession>
<evidence type="ECO:0000313" key="1">
    <source>
        <dbReference type="EMBL" id="AAT36794.1"/>
    </source>
</evidence>
<dbReference type="OrthoDB" id="10668at10239"/>
<sequence>MKVVGLDLSMTQTGVCHTVEGAACWHVIKPKRVKDARLPEIVDQVLEYVTGADLALLEMLPPNMKGAGITGMVQGIVRLELQRAGIPYGDIGPSSLKKYATGKGGASKTEMALAALTRGGAEISNDNACDAWWAWVMAADHLGSPVFSLPKLNRTMLDNIEMKG</sequence>
<dbReference type="SUPFAM" id="SSF53098">
    <property type="entry name" value="Ribonuclease H-like"/>
    <property type="match status" value="1"/>
</dbReference>
<dbReference type="GeneID" id="2846137"/>
<protein>
    <submittedName>
        <fullName evidence="1">Pas46</fullName>
    </submittedName>
</protein>
<dbReference type="InterPro" id="IPR012337">
    <property type="entry name" value="RNaseH-like_sf"/>
</dbReference>
<dbReference type="EMBL" id="AY576796">
    <property type="protein sequence ID" value="AAT36794.1"/>
    <property type="molecule type" value="Genomic_DNA"/>
</dbReference>
<dbReference type="GO" id="GO:0003676">
    <property type="term" value="F:nucleic acid binding"/>
    <property type="evidence" value="ECO:0007669"/>
    <property type="project" value="InterPro"/>
</dbReference>
<dbReference type="InterPro" id="IPR036397">
    <property type="entry name" value="RNaseH_sf"/>
</dbReference>
<gene>
    <name evidence="1" type="primary">pas46</name>
</gene>
<name>Q6J7Y5_9CAUD</name>
<dbReference type="Gene3D" id="3.30.420.10">
    <property type="entry name" value="Ribonuclease H-like superfamily/Ribonuclease H"/>
    <property type="match status" value="1"/>
</dbReference>
<keyword evidence="2" id="KW-1185">Reference proteome</keyword>
<dbReference type="RefSeq" id="YP_024832.1">
    <property type="nucleotide sequence ID" value="NC_005885.1"/>
</dbReference>
<evidence type="ECO:0000313" key="2">
    <source>
        <dbReference type="Proteomes" id="UP000001245"/>
    </source>
</evidence>
<organism evidence="1 2">
    <name type="scientific">Actinoplanes phage phiAsp2</name>
    <dbReference type="NCBI Taxonomy" id="279303"/>
    <lineage>
        <taxon>Viruses</taxon>
        <taxon>Duplodnaviria</taxon>
        <taxon>Heunggongvirae</taxon>
        <taxon>Uroviricota</taxon>
        <taxon>Caudoviricetes</taxon>
        <taxon>Aspduovirus</taxon>
        <taxon>Aspduovirus Asp2</taxon>
    </lineage>
</organism>